<reference evidence="3 5" key="1">
    <citation type="journal article" date="2012" name="Nature">
        <title>Algal genomes reveal evolutionary mosaicism and the fate of nucleomorphs.</title>
        <authorList>
            <consortium name="DOE Joint Genome Institute"/>
            <person name="Curtis B.A."/>
            <person name="Tanifuji G."/>
            <person name="Burki F."/>
            <person name="Gruber A."/>
            <person name="Irimia M."/>
            <person name="Maruyama S."/>
            <person name="Arias M.C."/>
            <person name="Ball S.G."/>
            <person name="Gile G.H."/>
            <person name="Hirakawa Y."/>
            <person name="Hopkins J.F."/>
            <person name="Kuo A."/>
            <person name="Rensing S.A."/>
            <person name="Schmutz J."/>
            <person name="Symeonidi A."/>
            <person name="Elias M."/>
            <person name="Eveleigh R.J."/>
            <person name="Herman E.K."/>
            <person name="Klute M.J."/>
            <person name="Nakayama T."/>
            <person name="Obornik M."/>
            <person name="Reyes-Prieto A."/>
            <person name="Armbrust E.V."/>
            <person name="Aves S.J."/>
            <person name="Beiko R.G."/>
            <person name="Coutinho P."/>
            <person name="Dacks J.B."/>
            <person name="Durnford D.G."/>
            <person name="Fast N.M."/>
            <person name="Green B.R."/>
            <person name="Grisdale C.J."/>
            <person name="Hempel F."/>
            <person name="Henrissat B."/>
            <person name="Hoppner M.P."/>
            <person name="Ishida K."/>
            <person name="Kim E."/>
            <person name="Koreny L."/>
            <person name="Kroth P.G."/>
            <person name="Liu Y."/>
            <person name="Malik S.B."/>
            <person name="Maier U.G."/>
            <person name="McRose D."/>
            <person name="Mock T."/>
            <person name="Neilson J.A."/>
            <person name="Onodera N.T."/>
            <person name="Poole A.M."/>
            <person name="Pritham E.J."/>
            <person name="Richards T.A."/>
            <person name="Rocap G."/>
            <person name="Roy S.W."/>
            <person name="Sarai C."/>
            <person name="Schaack S."/>
            <person name="Shirato S."/>
            <person name="Slamovits C.H."/>
            <person name="Spencer D.F."/>
            <person name="Suzuki S."/>
            <person name="Worden A.Z."/>
            <person name="Zauner S."/>
            <person name="Barry K."/>
            <person name="Bell C."/>
            <person name="Bharti A.K."/>
            <person name="Crow J.A."/>
            <person name="Grimwood J."/>
            <person name="Kramer R."/>
            <person name="Lindquist E."/>
            <person name="Lucas S."/>
            <person name="Salamov A."/>
            <person name="McFadden G.I."/>
            <person name="Lane C.E."/>
            <person name="Keeling P.J."/>
            <person name="Gray M.W."/>
            <person name="Grigoriev I.V."/>
            <person name="Archibald J.M."/>
        </authorList>
    </citation>
    <scope>NUCLEOTIDE SEQUENCE</scope>
    <source>
        <strain evidence="3 5">CCMP2712</strain>
    </source>
</reference>
<dbReference type="InterPro" id="IPR012677">
    <property type="entry name" value="Nucleotide-bd_a/b_plait_sf"/>
</dbReference>
<evidence type="ECO:0000313" key="3">
    <source>
        <dbReference type="EMBL" id="EKX45758.1"/>
    </source>
</evidence>
<keyword evidence="1" id="KW-0694">RNA-binding</keyword>
<dbReference type="PANTHER" id="PTHR12072:SF4">
    <property type="entry name" value="CWF19-LIKE PROTEIN 1"/>
    <property type="match status" value="1"/>
</dbReference>
<dbReference type="AlphaFoldDB" id="L1JB44"/>
<dbReference type="GeneID" id="17302521"/>
<dbReference type="InterPro" id="IPR040194">
    <property type="entry name" value="Cwf19-like"/>
</dbReference>
<dbReference type="OMA" id="MEGTRKL"/>
<name>L1JB44_GUITC</name>
<dbReference type="EMBL" id="JH992997">
    <property type="protein sequence ID" value="EKX45758.1"/>
    <property type="molecule type" value="Genomic_DNA"/>
</dbReference>
<dbReference type="OrthoDB" id="444325at2759"/>
<organism evidence="3">
    <name type="scientific">Guillardia theta (strain CCMP2712)</name>
    <name type="common">Cryptophyte</name>
    <dbReference type="NCBI Taxonomy" id="905079"/>
    <lineage>
        <taxon>Eukaryota</taxon>
        <taxon>Cryptophyceae</taxon>
        <taxon>Pyrenomonadales</taxon>
        <taxon>Geminigeraceae</taxon>
        <taxon>Guillardia</taxon>
    </lineage>
</organism>
<dbReference type="PaxDb" id="55529-EKX45758"/>
<dbReference type="STRING" id="905079.L1JB44"/>
<dbReference type="InterPro" id="IPR035979">
    <property type="entry name" value="RBD_domain_sf"/>
</dbReference>
<dbReference type="PANTHER" id="PTHR12072">
    <property type="entry name" value="CWF19, CELL CYCLE CONTROL PROTEIN"/>
    <property type="match status" value="1"/>
</dbReference>
<dbReference type="SUPFAM" id="SSF54928">
    <property type="entry name" value="RNA-binding domain, RBD"/>
    <property type="match status" value="1"/>
</dbReference>
<dbReference type="Proteomes" id="UP000011087">
    <property type="component" value="Unassembled WGS sequence"/>
</dbReference>
<evidence type="ECO:0000313" key="5">
    <source>
        <dbReference type="Proteomes" id="UP000011087"/>
    </source>
</evidence>
<dbReference type="GO" id="GO:0000398">
    <property type="term" value="P:mRNA splicing, via spliceosome"/>
    <property type="evidence" value="ECO:0007669"/>
    <property type="project" value="TreeGrafter"/>
</dbReference>
<proteinExistence type="predicted"/>
<feature type="domain" description="RRM" evidence="2">
    <location>
        <begin position="311"/>
        <end position="365"/>
    </location>
</feature>
<dbReference type="GO" id="GO:0071014">
    <property type="term" value="C:post-mRNA release spliceosomal complex"/>
    <property type="evidence" value="ECO:0007669"/>
    <property type="project" value="TreeGrafter"/>
</dbReference>
<dbReference type="GO" id="GO:0061632">
    <property type="term" value="F:RNA lariat debranching enzyme activator activity"/>
    <property type="evidence" value="ECO:0007669"/>
    <property type="project" value="TreeGrafter"/>
</dbReference>
<dbReference type="CDD" id="cd07380">
    <property type="entry name" value="MPP_CWF19_N"/>
    <property type="match status" value="1"/>
</dbReference>
<evidence type="ECO:0000259" key="2">
    <source>
        <dbReference type="PROSITE" id="PS50102"/>
    </source>
</evidence>
<keyword evidence="5" id="KW-1185">Reference proteome</keyword>
<evidence type="ECO:0000256" key="1">
    <source>
        <dbReference type="PROSITE-ProRule" id="PRU00176"/>
    </source>
</evidence>
<dbReference type="HOGENOM" id="CLU_759618_0_0_1"/>
<reference evidence="5" key="2">
    <citation type="submission" date="2012-11" db="EMBL/GenBank/DDBJ databases">
        <authorList>
            <person name="Kuo A."/>
            <person name="Curtis B.A."/>
            <person name="Tanifuji G."/>
            <person name="Burki F."/>
            <person name="Gruber A."/>
            <person name="Irimia M."/>
            <person name="Maruyama S."/>
            <person name="Arias M.C."/>
            <person name="Ball S.G."/>
            <person name="Gile G.H."/>
            <person name="Hirakawa Y."/>
            <person name="Hopkins J.F."/>
            <person name="Rensing S.A."/>
            <person name="Schmutz J."/>
            <person name="Symeonidi A."/>
            <person name="Elias M."/>
            <person name="Eveleigh R.J."/>
            <person name="Herman E.K."/>
            <person name="Klute M.J."/>
            <person name="Nakayama T."/>
            <person name="Obornik M."/>
            <person name="Reyes-Prieto A."/>
            <person name="Armbrust E.V."/>
            <person name="Aves S.J."/>
            <person name="Beiko R.G."/>
            <person name="Coutinho P."/>
            <person name="Dacks J.B."/>
            <person name="Durnford D.G."/>
            <person name="Fast N.M."/>
            <person name="Green B.R."/>
            <person name="Grisdale C."/>
            <person name="Hempe F."/>
            <person name="Henrissat B."/>
            <person name="Hoppner M.P."/>
            <person name="Ishida K.-I."/>
            <person name="Kim E."/>
            <person name="Koreny L."/>
            <person name="Kroth P.G."/>
            <person name="Liu Y."/>
            <person name="Malik S.-B."/>
            <person name="Maier U.G."/>
            <person name="McRose D."/>
            <person name="Mock T."/>
            <person name="Neilson J.A."/>
            <person name="Onodera N.T."/>
            <person name="Poole A.M."/>
            <person name="Pritham E.J."/>
            <person name="Richards T.A."/>
            <person name="Rocap G."/>
            <person name="Roy S.W."/>
            <person name="Sarai C."/>
            <person name="Schaack S."/>
            <person name="Shirato S."/>
            <person name="Slamovits C.H."/>
            <person name="Spencer D.F."/>
            <person name="Suzuki S."/>
            <person name="Worden A.Z."/>
            <person name="Zauner S."/>
            <person name="Barry K."/>
            <person name="Bell C."/>
            <person name="Bharti A.K."/>
            <person name="Crow J.A."/>
            <person name="Grimwood J."/>
            <person name="Kramer R."/>
            <person name="Lindquist E."/>
            <person name="Lucas S."/>
            <person name="Salamov A."/>
            <person name="McFadden G.I."/>
            <person name="Lane C.E."/>
            <person name="Keeling P.J."/>
            <person name="Gray M.W."/>
            <person name="Grigoriev I.V."/>
            <person name="Archibald J.M."/>
        </authorList>
    </citation>
    <scope>NUCLEOTIDE SEQUENCE</scope>
    <source>
        <strain evidence="5">CCMP2712</strain>
    </source>
</reference>
<gene>
    <name evidence="3" type="ORF">GUITHDRAFT_138633</name>
</gene>
<evidence type="ECO:0000313" key="4">
    <source>
        <dbReference type="EnsemblProtists" id="EKX45758"/>
    </source>
</evidence>
<dbReference type="Gene3D" id="3.30.70.330">
    <property type="match status" value="1"/>
</dbReference>
<dbReference type="eggNOG" id="KOG2476">
    <property type="taxonomic scope" value="Eukaryota"/>
</dbReference>
<dbReference type="KEGG" id="gtt:GUITHDRAFT_138633"/>
<protein>
    <recommendedName>
        <fullName evidence="2">RRM domain-containing protein</fullName>
    </recommendedName>
</protein>
<dbReference type="Pfam" id="PF00076">
    <property type="entry name" value="RRM_1"/>
    <property type="match status" value="1"/>
</dbReference>
<dbReference type="InterPro" id="IPR000504">
    <property type="entry name" value="RRM_dom"/>
</dbReference>
<dbReference type="EnsemblProtists" id="EKX45758">
    <property type="protein sequence ID" value="EKX45758"/>
    <property type="gene ID" value="GUITHDRAFT_138633"/>
</dbReference>
<dbReference type="PROSITE" id="PS50102">
    <property type="entry name" value="RRM"/>
    <property type="match status" value="1"/>
</dbReference>
<reference evidence="4" key="3">
    <citation type="submission" date="2015-06" db="UniProtKB">
        <authorList>
            <consortium name="EnsemblProtists"/>
        </authorList>
    </citation>
    <scope>IDENTIFICATION</scope>
</reference>
<dbReference type="GO" id="GO:0003723">
    <property type="term" value="F:RNA binding"/>
    <property type="evidence" value="ECO:0007669"/>
    <property type="project" value="UniProtKB-UniRule"/>
</dbReference>
<sequence length="365" mass="39836">MRGMRLGMRGMRLGMRGMRGMRGSRGGKMPKVLVCGDAQGNLDELFNRVATVNAKNGPFDMLLCAGEFFSSADVGGEDDDQPNYVDQDPLKEKEYVTGAKKAPLPTYFICGKGIAHLRWVEEVAKNIFFLGNHGIRELHGLRVGYLCGSYSMQASESLETMQWPLGVNNNLQGQAAPDGGKGKMGTSVVTSVAKTLRPRYHFAGSEGIFYERAPYVNSSPSDREGAVKHITRFLGIARVGNPDKKQRWLYAANITPVTEMTMEALTTRPANTTASPYESAPAPTFQAGGDLRTTGGREGGGAAPQGAYSETICHVANLPYKVNEDTLMFAFAGFGDILRVHIARDRETKRARGFGFVEFKDKEVN</sequence>
<dbReference type="RefSeq" id="XP_005832738.1">
    <property type="nucleotide sequence ID" value="XM_005832681.1"/>
</dbReference>
<accession>L1JB44</accession>